<protein>
    <submittedName>
        <fullName evidence="1">2813_t:CDS:1</fullName>
    </submittedName>
</protein>
<feature type="non-terminal residue" evidence="1">
    <location>
        <position position="1"/>
    </location>
</feature>
<dbReference type="Proteomes" id="UP000789702">
    <property type="component" value="Unassembled WGS sequence"/>
</dbReference>
<gene>
    <name evidence="1" type="ORF">DHETER_LOCUS7754</name>
</gene>
<feature type="non-terminal residue" evidence="1">
    <location>
        <position position="186"/>
    </location>
</feature>
<name>A0ACA9MWD6_9GLOM</name>
<reference evidence="1" key="1">
    <citation type="submission" date="2021-06" db="EMBL/GenBank/DDBJ databases">
        <authorList>
            <person name="Kallberg Y."/>
            <person name="Tangrot J."/>
            <person name="Rosling A."/>
        </authorList>
    </citation>
    <scope>NUCLEOTIDE SEQUENCE</scope>
    <source>
        <strain evidence="1">IL203A</strain>
    </source>
</reference>
<proteinExistence type="predicted"/>
<sequence length="186" mass="21632">LLTIGVSEIPLELEDNTIIPFENKLIAPTVHISHSYSFNISCFFYSNKLLESCQRYITPEYNIQINKDKRLIRKAFAPSESFAFTLQDDGSQAFVLLGINFTDSFEPMYIYSKDTTLCRQKPSLEQKQYDFIFDTCMKNIFALGMRKFKLVYSQEVKKMIVPSLLNIFGFTPESYYNDIPYVISKL</sequence>
<organism evidence="1 2">
    <name type="scientific">Dentiscutata heterogama</name>
    <dbReference type="NCBI Taxonomy" id="1316150"/>
    <lineage>
        <taxon>Eukaryota</taxon>
        <taxon>Fungi</taxon>
        <taxon>Fungi incertae sedis</taxon>
        <taxon>Mucoromycota</taxon>
        <taxon>Glomeromycotina</taxon>
        <taxon>Glomeromycetes</taxon>
        <taxon>Diversisporales</taxon>
        <taxon>Gigasporaceae</taxon>
        <taxon>Dentiscutata</taxon>
    </lineage>
</organism>
<evidence type="ECO:0000313" key="2">
    <source>
        <dbReference type="Proteomes" id="UP000789702"/>
    </source>
</evidence>
<comment type="caution">
    <text evidence="1">The sequence shown here is derived from an EMBL/GenBank/DDBJ whole genome shotgun (WGS) entry which is preliminary data.</text>
</comment>
<evidence type="ECO:0000313" key="1">
    <source>
        <dbReference type="EMBL" id="CAG8614117.1"/>
    </source>
</evidence>
<keyword evidence="2" id="KW-1185">Reference proteome</keyword>
<dbReference type="EMBL" id="CAJVPU010011382">
    <property type="protein sequence ID" value="CAG8614117.1"/>
    <property type="molecule type" value="Genomic_DNA"/>
</dbReference>
<accession>A0ACA9MWD6</accession>